<organism evidence="2 3">
    <name type="scientific">Rhodanobacter fulvus Jip2</name>
    <dbReference type="NCBI Taxonomy" id="1163408"/>
    <lineage>
        <taxon>Bacteria</taxon>
        <taxon>Pseudomonadati</taxon>
        <taxon>Pseudomonadota</taxon>
        <taxon>Gammaproteobacteria</taxon>
        <taxon>Lysobacterales</taxon>
        <taxon>Rhodanobacteraceae</taxon>
        <taxon>Rhodanobacter</taxon>
    </lineage>
</organism>
<keyword evidence="3" id="KW-1185">Reference proteome</keyword>
<dbReference type="SMART" id="SM00382">
    <property type="entry name" value="AAA"/>
    <property type="match status" value="1"/>
</dbReference>
<reference evidence="2 3" key="1">
    <citation type="journal article" date="2012" name="J. Bacteriol.">
        <title>Genome sequences for six rhodanobacter strains, isolated from soils and the terrestrial subsurface, with variable denitrification capabilities.</title>
        <authorList>
            <person name="Kostka J.E."/>
            <person name="Green S.J."/>
            <person name="Rishishwar L."/>
            <person name="Prakash O."/>
            <person name="Katz L.S."/>
            <person name="Marino-Ramirez L."/>
            <person name="Jordan I.K."/>
            <person name="Munk C."/>
            <person name="Ivanova N."/>
            <person name="Mikhailova N."/>
            <person name="Watson D.B."/>
            <person name="Brown S.D."/>
            <person name="Palumbo A.V."/>
            <person name="Brooks S.C."/>
        </authorList>
    </citation>
    <scope>NUCLEOTIDE SEQUENCE [LARGE SCALE GENOMIC DNA]</scope>
    <source>
        <strain evidence="3">Jip2T</strain>
    </source>
</reference>
<evidence type="ECO:0000313" key="2">
    <source>
        <dbReference type="EMBL" id="EIL90314.1"/>
    </source>
</evidence>
<name>I4VSX3_9GAMM</name>
<dbReference type="InterPro" id="IPR008868">
    <property type="entry name" value="TniB"/>
</dbReference>
<gene>
    <name evidence="2" type="ORF">UU9_05899</name>
</gene>
<protein>
    <submittedName>
        <fullName evidence="2">TniB protein</fullName>
    </submittedName>
</protein>
<dbReference type="InterPro" id="IPR027417">
    <property type="entry name" value="P-loop_NTPase"/>
</dbReference>
<accession>I4VSX3</accession>
<evidence type="ECO:0000259" key="1">
    <source>
        <dbReference type="SMART" id="SM00382"/>
    </source>
</evidence>
<feature type="domain" description="AAA+ ATPase" evidence="1">
    <location>
        <begin position="56"/>
        <end position="205"/>
    </location>
</feature>
<dbReference type="SUPFAM" id="SSF52540">
    <property type="entry name" value="P-loop containing nucleoside triphosphate hydrolases"/>
    <property type="match status" value="1"/>
</dbReference>
<evidence type="ECO:0000313" key="3">
    <source>
        <dbReference type="Proteomes" id="UP000004210"/>
    </source>
</evidence>
<dbReference type="InterPro" id="IPR003593">
    <property type="entry name" value="AAA+_ATPase"/>
</dbReference>
<dbReference type="STRING" id="1163408.UU9_05899"/>
<dbReference type="eggNOG" id="COG2842">
    <property type="taxonomic scope" value="Bacteria"/>
</dbReference>
<dbReference type="Proteomes" id="UP000004210">
    <property type="component" value="Unassembled WGS sequence"/>
</dbReference>
<dbReference type="EMBL" id="AJXU01000028">
    <property type="protein sequence ID" value="EIL90314.1"/>
    <property type="molecule type" value="Genomic_DNA"/>
</dbReference>
<dbReference type="OrthoDB" id="14765at2"/>
<dbReference type="AlphaFoldDB" id="I4VSX3"/>
<comment type="caution">
    <text evidence="2">The sequence shown here is derived from an EMBL/GenBank/DDBJ whole genome shotgun (WGS) entry which is preliminary data.</text>
</comment>
<dbReference type="Gene3D" id="3.40.50.300">
    <property type="entry name" value="P-loop containing nucleotide triphosphate hydrolases"/>
    <property type="match status" value="1"/>
</dbReference>
<dbReference type="Pfam" id="PF05621">
    <property type="entry name" value="TniB"/>
    <property type="match status" value="1"/>
</dbReference>
<sequence>MSTHGSHLDPTVASLLKLPDDERIRALLADRFICHEKVGALLAECDYLAHRPPSLRPRGLLVCAPSGSGKTAFANALVRRYACHPATRLKAATKPVLLISMVNARDAEEIYRRLLEDLGCQRANRYTGKERRSMTLELARAANVQMVIFDEVQDLLNITPRQRVLALMGIKDLMNSLLLPIVALGTQEARYALESDQHLHARFAFRALPVWESDDYFRHFLESFESSLPLKRRSNLGSLTMMRSIIKATQGRLADIVWRLQIAAALAVGGEERVTPDLFHRSAYEFPTIVPAPSSQRRKPHGP</sequence>
<proteinExistence type="predicted"/>
<dbReference type="RefSeq" id="WP_007080820.1">
    <property type="nucleotide sequence ID" value="NZ_AJXU01000028.1"/>
</dbReference>